<dbReference type="InterPro" id="IPR009060">
    <property type="entry name" value="UBA-like_sf"/>
</dbReference>
<evidence type="ECO:0000256" key="5">
    <source>
        <dbReference type="ARBA" id="ARBA00022737"/>
    </source>
</evidence>
<keyword evidence="12" id="KW-0539">Nucleus</keyword>
<evidence type="ECO:0000256" key="8">
    <source>
        <dbReference type="ARBA" id="ARBA00022917"/>
    </source>
</evidence>
<keyword evidence="6 14" id="KW-0251">Elongation factor</keyword>
<dbReference type="InterPro" id="IPR036402">
    <property type="entry name" value="EF-Ts_dimer_sf"/>
</dbReference>
<feature type="repeat" description="WD" evidence="15">
    <location>
        <begin position="807"/>
        <end position="849"/>
    </location>
</feature>
<dbReference type="Pfam" id="PF00400">
    <property type="entry name" value="WD40"/>
    <property type="match status" value="2"/>
</dbReference>
<dbReference type="PROSITE" id="PS50011">
    <property type="entry name" value="PROTEIN_KINASE_DOM"/>
    <property type="match status" value="1"/>
</dbReference>
<dbReference type="CDD" id="cd00200">
    <property type="entry name" value="WD40"/>
    <property type="match status" value="1"/>
</dbReference>
<dbReference type="InterPro" id="IPR044630">
    <property type="entry name" value="SPA1/2/3/4"/>
</dbReference>
<dbReference type="FunFam" id="3.30.479.20:FF:000012">
    <property type="entry name" value="Elongation factor Ts, mitochondrial"/>
    <property type="match status" value="1"/>
</dbReference>
<dbReference type="GO" id="GO:0009640">
    <property type="term" value="P:photomorphogenesis"/>
    <property type="evidence" value="ECO:0007669"/>
    <property type="project" value="InterPro"/>
</dbReference>
<comment type="similarity">
    <text evidence="2 14 16">Belongs to the EF-Ts family.</text>
</comment>
<dbReference type="InterPro" id="IPR015943">
    <property type="entry name" value="WD40/YVTN_repeat-like_dom_sf"/>
</dbReference>
<organism evidence="19 20">
    <name type="scientific">Arabidopsis arenosa</name>
    <name type="common">Sand rock-cress</name>
    <name type="synonym">Cardaminopsis arenosa</name>
    <dbReference type="NCBI Taxonomy" id="38785"/>
    <lineage>
        <taxon>Eukaryota</taxon>
        <taxon>Viridiplantae</taxon>
        <taxon>Streptophyta</taxon>
        <taxon>Embryophyta</taxon>
        <taxon>Tracheophyta</taxon>
        <taxon>Spermatophyta</taxon>
        <taxon>Magnoliopsida</taxon>
        <taxon>eudicotyledons</taxon>
        <taxon>Gunneridae</taxon>
        <taxon>Pentapetalae</taxon>
        <taxon>rosids</taxon>
        <taxon>malvids</taxon>
        <taxon>Brassicales</taxon>
        <taxon>Brassicaceae</taxon>
        <taxon>Camelineae</taxon>
        <taxon>Arabidopsis</taxon>
    </lineage>
</organism>
<dbReference type="Gene3D" id="1.10.286.20">
    <property type="match status" value="1"/>
</dbReference>
<dbReference type="FunFam" id="1.10.8.10:FF:000001">
    <property type="entry name" value="Elongation factor Ts"/>
    <property type="match status" value="1"/>
</dbReference>
<dbReference type="InterPro" id="IPR019775">
    <property type="entry name" value="WD40_repeat_CS"/>
</dbReference>
<dbReference type="Proteomes" id="UP000682877">
    <property type="component" value="Chromosome 6"/>
</dbReference>
<reference evidence="19" key="1">
    <citation type="submission" date="2021-01" db="EMBL/GenBank/DDBJ databases">
        <authorList>
            <person name="Bezrukov I."/>
        </authorList>
    </citation>
    <scope>NUCLEOTIDE SEQUENCE</scope>
</reference>
<dbReference type="InterPro" id="IPR018101">
    <property type="entry name" value="Transl_elong_Ts_CS"/>
</dbReference>
<evidence type="ECO:0000256" key="6">
    <source>
        <dbReference type="ARBA" id="ARBA00022768"/>
    </source>
</evidence>
<feature type="domain" description="Protein kinase" evidence="18">
    <location>
        <begin position="196"/>
        <end position="546"/>
    </location>
</feature>
<keyword evidence="11 14" id="KW-0496">Mitochondrion</keyword>
<dbReference type="SUPFAM" id="SSF56112">
    <property type="entry name" value="Protein kinase-like (PK-like)"/>
    <property type="match status" value="1"/>
</dbReference>
<dbReference type="FunFam" id="1.10.286.20:FF:000001">
    <property type="entry name" value="Elongation factor Ts"/>
    <property type="match status" value="1"/>
</dbReference>
<evidence type="ECO:0000256" key="12">
    <source>
        <dbReference type="ARBA" id="ARBA00023242"/>
    </source>
</evidence>
<dbReference type="InterPro" id="IPR020472">
    <property type="entry name" value="WD40_PAC1"/>
</dbReference>
<dbReference type="PROSITE" id="PS50082">
    <property type="entry name" value="WD_REPEATS_2"/>
    <property type="match status" value="3"/>
</dbReference>
<dbReference type="SUPFAM" id="SSF46934">
    <property type="entry name" value="UBA-like"/>
    <property type="match status" value="1"/>
</dbReference>
<dbReference type="PRINTS" id="PR00320">
    <property type="entry name" value="GPROTEINBRPT"/>
</dbReference>
<dbReference type="GO" id="GO:0005634">
    <property type="term" value="C:nucleus"/>
    <property type="evidence" value="ECO:0007669"/>
    <property type="project" value="UniProtKB-SubCell"/>
</dbReference>
<evidence type="ECO:0000256" key="3">
    <source>
        <dbReference type="ARBA" id="ARBA00022574"/>
    </source>
</evidence>
<dbReference type="GO" id="GO:0003746">
    <property type="term" value="F:translation elongation factor activity"/>
    <property type="evidence" value="ECO:0007669"/>
    <property type="project" value="UniProtKB-UniRule"/>
</dbReference>
<evidence type="ECO:0000256" key="15">
    <source>
        <dbReference type="PROSITE-ProRule" id="PRU00221"/>
    </source>
</evidence>
<dbReference type="CDD" id="cd14275">
    <property type="entry name" value="UBA_EF-Ts"/>
    <property type="match status" value="1"/>
</dbReference>
<evidence type="ECO:0000256" key="13">
    <source>
        <dbReference type="ARBA" id="ARBA00084091"/>
    </source>
</evidence>
<evidence type="ECO:0000256" key="11">
    <source>
        <dbReference type="ARBA" id="ARBA00023128"/>
    </source>
</evidence>
<sequence length="1450" mass="160004">MMDEGSVGDVSRIDEADVAHLQFKNSEQSFKPENCEVREVKEVQVQIEAGSPDCSYGVIAEFLDGKNGDPVDQIGNEPCSNRENAGDVVEELTVKTCEGSSMAIVGRPSSRARLEMNRSQFLHCFPLDGDLPGSSSMSKKEIDRGTKSILRNAGKMSLPETSTGQLAIVTVNGEANELLKNVERNPVPVEALSHEGIKTKMLSQSGFSQFFVRKTLKGKGVTFRGPPHNISKASNMDQQTVASSGSALVIANTSAKISSSIPLAAYDGLPCLPSNASKPSSCANPSDIHRGCGGEGLSLREWLKSERQEVIKAECMYIFRQIVDHVDCSHSQGVVLCDLRPSSFKIFKENAVKYVGSGSQRESFDSNMNKETFSQLENPLVRRRLGDTSSPSIPAKKQKSSGPSSRQWPMFQRAGGVNIQTENGDGAIQEFHFRSSQPHCSTAARPFTSVSEQLEEKWYASPEELRGDMRSASSNIYSLGILLYELLSQFQCERAREAAMSDIRHRILPPKFLSENPKEAGFCLWLLHPESSCRPSTRDILQSEVVNGIPDLYAEGLSLSIEQEDTESEVLQHFLILSQEKRQKHAGKLMEEIASVEADIEEIVKRRCAVGPLSLEEASSSSPASSVPEMRLIRNINQLESTYFAARIDAHLPEARYRLRPDRDLLRNRDNTVAEVENSETWSSDDRVGAFFDGLCKYARYSKFETRGVLRTSELNSTSNVICSLGFDRDEDYFATAGVSKKIKIYEFNSLFNESVDIHYPAVEMPNRSKLSGVCWNNYIRNYLASSDYDGIVKLWDVTTGQAISHFIEHEKRAWSVDFSEACPTKLASGSDDCSVKLWNINERNCLGTIRNIANVCCVQFSPQSSHLLAFGSSDFRTYCYDLRNLRTPWCILSGHNKAVSYAKFLDNETLVTASTDNTLKLWDLKKTTHGGLSTNACSLTFGGHTNEKNFVGLSTSDGYIACGSETNEVYAYHRSLPMPITSYKFGSIDPISGKEIEEDNNLFVSSVCWRKRSNMVVSASSNGSIKVLQLVRFDQRLGFIPLMGIHSKVKDLPSLGGVLRAVRRPIGVFYYSVSGRFSSGNEFSTVASKLEILSQYKSSVSSGYTSPVRGFGSFLRSFSSEAPPVSDQMSLIKQLRERTSAPIKDVKASLVECNWDLEAAQKDLRKRGKVLASKKSSRTAAEGMLAVAQNEGKVAVIELNCETDFVARNEIFQYLALAMAKHALLVENSSQQVSGVLPFGPELFEEFKLNLDHPKVNGETTVSNAVTEVAAIMGENVKFRRGFLMSKSSAGVLSAYLHTSPQPGLGRIAGIVSLEVEGENTQLEAIQRVGSELAMQVVAAKPLFLSKDLVSSEAIANEREILKSQAESTGKNQMAIEKIVEGRLRKYFEEVALMEQKFILNDAINIKTLLDNLSKEVGSPVKVTNFLRVEVGEGIERLEASNESVAQTA</sequence>
<evidence type="ECO:0000259" key="18">
    <source>
        <dbReference type="PROSITE" id="PS50011"/>
    </source>
</evidence>
<dbReference type="PANTHER" id="PTHR44218:SF15">
    <property type="entry name" value="PROTEIN SPA1-RELATED 2"/>
    <property type="match status" value="1"/>
</dbReference>
<evidence type="ECO:0000256" key="9">
    <source>
        <dbReference type="ARBA" id="ARBA00022946"/>
    </source>
</evidence>
<evidence type="ECO:0000256" key="4">
    <source>
        <dbReference type="ARBA" id="ARBA00022679"/>
    </source>
</evidence>
<dbReference type="InterPro" id="IPR001680">
    <property type="entry name" value="WD40_rpt"/>
</dbReference>
<feature type="repeat" description="WD" evidence="15">
    <location>
        <begin position="782"/>
        <end position="806"/>
    </location>
</feature>
<dbReference type="NCBIfam" id="TIGR00116">
    <property type="entry name" value="tsf"/>
    <property type="match status" value="1"/>
</dbReference>
<keyword evidence="9" id="KW-0809">Transit peptide</keyword>
<dbReference type="Gene3D" id="2.130.10.10">
    <property type="entry name" value="YVTN repeat-like/Quinoprotein amine dehydrogenase"/>
    <property type="match status" value="1"/>
</dbReference>
<evidence type="ECO:0000313" key="20">
    <source>
        <dbReference type="Proteomes" id="UP000682877"/>
    </source>
</evidence>
<keyword evidence="4" id="KW-0808">Transferase</keyword>
<feature type="repeat" description="WD" evidence="15">
    <location>
        <begin position="893"/>
        <end position="926"/>
    </location>
</feature>
<dbReference type="PANTHER" id="PTHR44218">
    <property type="entry name" value="PROTEIN SPA1-RELATED 2"/>
    <property type="match status" value="1"/>
</dbReference>
<name>A0A8S2AX37_ARAAE</name>
<dbReference type="InterPro" id="IPR000719">
    <property type="entry name" value="Prot_kinase_dom"/>
</dbReference>
<evidence type="ECO:0000256" key="10">
    <source>
        <dbReference type="ARBA" id="ARBA00023054"/>
    </source>
</evidence>
<evidence type="ECO:0000256" key="17">
    <source>
        <dbReference type="SAM" id="MobiDB-lite"/>
    </source>
</evidence>
<feature type="region of interest" description="Disordered" evidence="17">
    <location>
        <begin position="359"/>
        <end position="409"/>
    </location>
</feature>
<dbReference type="InterPro" id="IPR011009">
    <property type="entry name" value="Kinase-like_dom_sf"/>
</dbReference>
<dbReference type="FunFam" id="2.130.10.10:FF:000090">
    <property type="entry name" value="E3 ubiquitin-protein ligase RFWD2 isoform X1"/>
    <property type="match status" value="1"/>
</dbReference>
<dbReference type="HAMAP" id="MF_00050">
    <property type="entry name" value="EF_Ts"/>
    <property type="match status" value="1"/>
</dbReference>
<keyword evidence="13" id="KW-0607">Phytochrome signaling pathway</keyword>
<gene>
    <name evidence="14" type="primary">EFTS</name>
    <name evidence="19" type="ORF">AARE701A_LOCUS16672</name>
</gene>
<feature type="compositionally biased region" description="Polar residues" evidence="17">
    <location>
        <begin position="359"/>
        <end position="377"/>
    </location>
</feature>
<dbReference type="SUPFAM" id="SSF50978">
    <property type="entry name" value="WD40 repeat-like"/>
    <property type="match status" value="1"/>
</dbReference>
<evidence type="ECO:0000256" key="14">
    <source>
        <dbReference type="HAMAP-Rule" id="MF_03135"/>
    </source>
</evidence>
<evidence type="ECO:0000256" key="16">
    <source>
        <dbReference type="RuleBase" id="RU000642"/>
    </source>
</evidence>
<dbReference type="PROSITE" id="PS01127">
    <property type="entry name" value="EF_TS_2"/>
    <property type="match status" value="1"/>
</dbReference>
<evidence type="ECO:0000256" key="7">
    <source>
        <dbReference type="ARBA" id="ARBA00022786"/>
    </source>
</evidence>
<comment type="subcellular location">
    <subcellularLocation>
        <location evidence="14">Mitochondrion</location>
    </subcellularLocation>
    <subcellularLocation>
        <location evidence="1">Nucleus</location>
    </subcellularLocation>
</comment>
<dbReference type="SMART" id="SM00320">
    <property type="entry name" value="WD40"/>
    <property type="match status" value="7"/>
</dbReference>
<keyword evidence="7" id="KW-0833">Ubl conjugation pathway</keyword>
<dbReference type="GO" id="GO:0005524">
    <property type="term" value="F:ATP binding"/>
    <property type="evidence" value="ECO:0007669"/>
    <property type="project" value="InterPro"/>
</dbReference>
<dbReference type="SUPFAM" id="SSF54713">
    <property type="entry name" value="Elongation factor Ts (EF-Ts), dimerisation domain"/>
    <property type="match status" value="2"/>
</dbReference>
<comment type="function">
    <text evidence="14 16">Associates with the EF-Tu.GDP complex and induces the exchange of GDP to GTP. It remains bound to the aminoacyl-tRNA.EF-Tu.GTP complex up to the GTP hydrolysis stage on the ribosome.</text>
</comment>
<dbReference type="GO" id="GO:0004672">
    <property type="term" value="F:protein kinase activity"/>
    <property type="evidence" value="ECO:0007669"/>
    <property type="project" value="InterPro"/>
</dbReference>
<keyword evidence="3 15" id="KW-0853">WD repeat</keyword>
<dbReference type="PROSITE" id="PS50294">
    <property type="entry name" value="WD_REPEATS_REGION"/>
    <property type="match status" value="2"/>
</dbReference>
<keyword evidence="5" id="KW-0677">Repeat</keyword>
<dbReference type="Gene3D" id="1.10.510.10">
    <property type="entry name" value="Transferase(Phosphotransferase) domain 1"/>
    <property type="match status" value="1"/>
</dbReference>
<proteinExistence type="inferred from homology"/>
<dbReference type="InterPro" id="IPR014039">
    <property type="entry name" value="Transl_elong_EFTs/EF1B_dimer"/>
</dbReference>
<dbReference type="Pfam" id="PF00889">
    <property type="entry name" value="EF_TS"/>
    <property type="match status" value="1"/>
</dbReference>
<evidence type="ECO:0000256" key="2">
    <source>
        <dbReference type="ARBA" id="ARBA00005532"/>
    </source>
</evidence>
<evidence type="ECO:0000256" key="1">
    <source>
        <dbReference type="ARBA" id="ARBA00004123"/>
    </source>
</evidence>
<dbReference type="InterPro" id="IPR001816">
    <property type="entry name" value="Transl_elong_EFTs/EF1B"/>
</dbReference>
<dbReference type="Gene3D" id="3.30.479.20">
    <property type="entry name" value="Elongation factor Ts, dimerisation domain"/>
    <property type="match status" value="2"/>
</dbReference>
<dbReference type="InterPro" id="IPR036322">
    <property type="entry name" value="WD40_repeat_dom_sf"/>
</dbReference>
<keyword evidence="10" id="KW-0175">Coiled coil</keyword>
<dbReference type="GO" id="GO:0005739">
    <property type="term" value="C:mitochondrion"/>
    <property type="evidence" value="ECO:0007669"/>
    <property type="project" value="UniProtKB-SubCell"/>
</dbReference>
<dbReference type="GO" id="GO:0009585">
    <property type="term" value="P:red, far-red light phototransduction"/>
    <property type="evidence" value="ECO:0007669"/>
    <property type="project" value="UniProtKB-KW"/>
</dbReference>
<keyword evidence="20" id="KW-1185">Reference proteome</keyword>
<accession>A0A8S2AX37</accession>
<evidence type="ECO:0000313" key="19">
    <source>
        <dbReference type="EMBL" id="CAE6132462.1"/>
    </source>
</evidence>
<dbReference type="Gene3D" id="1.10.8.10">
    <property type="entry name" value="DNA helicase RuvA subunit, C-terminal domain"/>
    <property type="match status" value="1"/>
</dbReference>
<dbReference type="PROSITE" id="PS00678">
    <property type="entry name" value="WD_REPEATS_1"/>
    <property type="match status" value="3"/>
</dbReference>
<keyword evidence="8 14" id="KW-0648">Protein biosynthesis</keyword>
<dbReference type="EMBL" id="LR999456">
    <property type="protein sequence ID" value="CAE6132462.1"/>
    <property type="molecule type" value="Genomic_DNA"/>
</dbReference>
<protein>
    <recommendedName>
        <fullName evidence="14">Elongation factor Ts, mitochondrial</fullName>
        <shortName evidence="14">EF-Ts</shortName>
        <shortName evidence="14">EF-TsMt</shortName>
    </recommendedName>
</protein>
<dbReference type="GO" id="GO:0042802">
    <property type="term" value="F:identical protein binding"/>
    <property type="evidence" value="ECO:0007669"/>
    <property type="project" value="UniProtKB-ARBA"/>
</dbReference>